<keyword evidence="3" id="KW-1185">Reference proteome</keyword>
<evidence type="ECO:0008006" key="4">
    <source>
        <dbReference type="Google" id="ProtNLM"/>
    </source>
</evidence>
<feature type="transmembrane region" description="Helical" evidence="1">
    <location>
        <begin position="80"/>
        <end position="101"/>
    </location>
</feature>
<sequence>MSYVSKVLDGTCPKCGGTKVFKVKGNPFLFRMPVMNERCSKCNYSFHREPGFYFGGMYMSYALTVAEMVAVFVLGLLFNVGFLSIFIGVVLVILILSTFNYRVSRLMWLNLFYKKEDEV</sequence>
<evidence type="ECO:0000313" key="2">
    <source>
        <dbReference type="EMBL" id="SFN35275.1"/>
    </source>
</evidence>
<name>A0A1I4YB70_9FLAO</name>
<dbReference type="STRING" id="913024.SAMN05421741_10492"/>
<dbReference type="OrthoDB" id="9790326at2"/>
<proteinExistence type="predicted"/>
<keyword evidence="1" id="KW-0812">Transmembrane</keyword>
<evidence type="ECO:0000313" key="3">
    <source>
        <dbReference type="Proteomes" id="UP000199036"/>
    </source>
</evidence>
<keyword evidence="1" id="KW-0472">Membrane</keyword>
<organism evidence="2 3">
    <name type="scientific">Paenimyroides ummariense</name>
    <dbReference type="NCBI Taxonomy" id="913024"/>
    <lineage>
        <taxon>Bacteria</taxon>
        <taxon>Pseudomonadati</taxon>
        <taxon>Bacteroidota</taxon>
        <taxon>Flavobacteriia</taxon>
        <taxon>Flavobacteriales</taxon>
        <taxon>Flavobacteriaceae</taxon>
        <taxon>Paenimyroides</taxon>
    </lineage>
</organism>
<reference evidence="3" key="1">
    <citation type="submission" date="2016-10" db="EMBL/GenBank/DDBJ databases">
        <authorList>
            <person name="Varghese N."/>
            <person name="Submissions S."/>
        </authorList>
    </citation>
    <scope>NUCLEOTIDE SEQUENCE [LARGE SCALE GENOMIC DNA]</scope>
    <source>
        <strain evidence="3">DS-12</strain>
    </source>
</reference>
<evidence type="ECO:0000256" key="1">
    <source>
        <dbReference type="SAM" id="Phobius"/>
    </source>
</evidence>
<dbReference type="InterPro" id="IPR009325">
    <property type="entry name" value="DUF983"/>
</dbReference>
<keyword evidence="1" id="KW-1133">Transmembrane helix</keyword>
<protein>
    <recommendedName>
        <fullName evidence="4">DUF983 domain-containing protein</fullName>
    </recommendedName>
</protein>
<gene>
    <name evidence="2" type="ORF">SAMN05421741_10492</name>
</gene>
<feature type="transmembrane region" description="Helical" evidence="1">
    <location>
        <begin position="51"/>
        <end position="74"/>
    </location>
</feature>
<dbReference type="RefSeq" id="WP_091519764.1">
    <property type="nucleotide sequence ID" value="NZ_FOVI01000004.1"/>
</dbReference>
<dbReference type="EMBL" id="FOVI01000004">
    <property type="protein sequence ID" value="SFN35275.1"/>
    <property type="molecule type" value="Genomic_DNA"/>
</dbReference>
<accession>A0A1I4YB70</accession>
<dbReference type="Pfam" id="PF06170">
    <property type="entry name" value="DUF983"/>
    <property type="match status" value="1"/>
</dbReference>
<dbReference type="AlphaFoldDB" id="A0A1I4YB70"/>
<dbReference type="Proteomes" id="UP000199036">
    <property type="component" value="Unassembled WGS sequence"/>
</dbReference>